<gene>
    <name evidence="1" type="ORF">K1T71_012501</name>
</gene>
<dbReference type="EMBL" id="CM034409">
    <property type="protein sequence ID" value="KAJ0171738.1"/>
    <property type="molecule type" value="Genomic_DNA"/>
</dbReference>
<keyword evidence="2" id="KW-1185">Reference proteome</keyword>
<evidence type="ECO:0000313" key="2">
    <source>
        <dbReference type="Proteomes" id="UP000824533"/>
    </source>
</evidence>
<name>A0ACC1CJH6_9NEOP</name>
<accession>A0ACC1CJH6</accession>
<proteinExistence type="predicted"/>
<evidence type="ECO:0000313" key="1">
    <source>
        <dbReference type="EMBL" id="KAJ0171738.1"/>
    </source>
</evidence>
<sequence>MTKKKVKSGNDKSKKNEISVKSDEKAKSGYGFSIIKVLLVLTSIGSTVFLYHMYTDLSSIPNTPDIDLNKWWGLNDTSAQDTSIRPYRIIFSEAMQEEIRALFEEHRRANRKIKSFEDTAWAYGVHSDAFAQFFAYWLFTYSFRHRERFLNQFEHFKTNIQGLDIHFMRVKPKVEKDVKVVPLLLLHGWPGSVREFYEAIPHLTTSKPGYDFVFEVIAPSLPGFAYSQATTKPGLTPLHIAVIMRNLMHRLGFKQYFVQGGDYGHAIGSNMATLFPEEVLGFHTSMPVNFSKLAVLTLIVGEVWPTLVGGEFSDKMYPLNQKLKFYLEETGYMHLQGTKPDTIGIALLDSPVALANYILDRFMIFTNYENKLKPDGGLETYYSYDKLIDNIMLYWSTNSIITSLRLYKECLSNADEEQIMGRIPTKVPTWALRTKYELVHQPDFILKWKYSNLVGASNWDFGGHFAAFEKPEKFADDVFKGVREMLKLNE</sequence>
<comment type="caution">
    <text evidence="1">The sequence shown here is derived from an EMBL/GenBank/DDBJ whole genome shotgun (WGS) entry which is preliminary data.</text>
</comment>
<dbReference type="Proteomes" id="UP000824533">
    <property type="component" value="Linkage Group LG23"/>
</dbReference>
<protein>
    <submittedName>
        <fullName evidence="1">Uncharacterized protein</fullName>
    </submittedName>
</protein>
<reference evidence="1 2" key="1">
    <citation type="journal article" date="2021" name="Front. Genet.">
        <title>Chromosome-Level Genome Assembly Reveals Significant Gene Expansion in the Toll and IMD Signaling Pathways of Dendrolimus kikuchii.</title>
        <authorList>
            <person name="Zhou J."/>
            <person name="Wu P."/>
            <person name="Xiong Z."/>
            <person name="Liu N."/>
            <person name="Zhao N."/>
            <person name="Ji M."/>
            <person name="Qiu Y."/>
            <person name="Yang B."/>
        </authorList>
    </citation>
    <scope>NUCLEOTIDE SEQUENCE [LARGE SCALE GENOMIC DNA]</scope>
    <source>
        <strain evidence="1">Ann1</strain>
    </source>
</reference>
<organism evidence="1 2">
    <name type="scientific">Dendrolimus kikuchii</name>
    <dbReference type="NCBI Taxonomy" id="765133"/>
    <lineage>
        <taxon>Eukaryota</taxon>
        <taxon>Metazoa</taxon>
        <taxon>Ecdysozoa</taxon>
        <taxon>Arthropoda</taxon>
        <taxon>Hexapoda</taxon>
        <taxon>Insecta</taxon>
        <taxon>Pterygota</taxon>
        <taxon>Neoptera</taxon>
        <taxon>Endopterygota</taxon>
        <taxon>Lepidoptera</taxon>
        <taxon>Glossata</taxon>
        <taxon>Ditrysia</taxon>
        <taxon>Bombycoidea</taxon>
        <taxon>Lasiocampidae</taxon>
        <taxon>Dendrolimus</taxon>
    </lineage>
</organism>